<name>A0A8H7ELJ5_9FUNG</name>
<gene>
    <name evidence="2" type="ORF">EC973_004841</name>
</gene>
<dbReference type="Proteomes" id="UP000605846">
    <property type="component" value="Unassembled WGS sequence"/>
</dbReference>
<feature type="compositionally biased region" description="Acidic residues" evidence="1">
    <location>
        <begin position="11"/>
        <end position="24"/>
    </location>
</feature>
<dbReference type="Pfam" id="PF07818">
    <property type="entry name" value="HCNGP"/>
    <property type="match status" value="1"/>
</dbReference>
<dbReference type="AlphaFoldDB" id="A0A8H7ELJ5"/>
<evidence type="ECO:0000313" key="3">
    <source>
        <dbReference type="Proteomes" id="UP000605846"/>
    </source>
</evidence>
<evidence type="ECO:0000313" key="2">
    <source>
        <dbReference type="EMBL" id="KAF7721360.1"/>
    </source>
</evidence>
<feature type="region of interest" description="Disordered" evidence="1">
    <location>
        <begin position="1"/>
        <end position="80"/>
    </location>
</feature>
<feature type="compositionally biased region" description="Polar residues" evidence="1">
    <location>
        <begin position="63"/>
        <end position="74"/>
    </location>
</feature>
<reference evidence="2" key="1">
    <citation type="submission" date="2020-01" db="EMBL/GenBank/DDBJ databases">
        <title>Genome Sequencing of Three Apophysomyces-Like Fungal Strains Confirms a Novel Fungal Genus in the Mucoromycota with divergent Burkholderia-like Endosymbiotic Bacteria.</title>
        <authorList>
            <person name="Stajich J.E."/>
            <person name="Macias A.M."/>
            <person name="Carter-House D."/>
            <person name="Lovett B."/>
            <person name="Kasson L.R."/>
            <person name="Berry K."/>
            <person name="Grigoriev I."/>
            <person name="Chang Y."/>
            <person name="Spatafora J."/>
            <person name="Kasson M.T."/>
        </authorList>
    </citation>
    <scope>NUCLEOTIDE SEQUENCE</scope>
    <source>
        <strain evidence="2">NRRL A-21654</strain>
    </source>
</reference>
<keyword evidence="3" id="KW-1185">Reference proteome</keyword>
<evidence type="ECO:0008006" key="4">
    <source>
        <dbReference type="Google" id="ProtNLM"/>
    </source>
</evidence>
<organism evidence="2 3">
    <name type="scientific">Apophysomyces ossiformis</name>
    <dbReference type="NCBI Taxonomy" id="679940"/>
    <lineage>
        <taxon>Eukaryota</taxon>
        <taxon>Fungi</taxon>
        <taxon>Fungi incertae sedis</taxon>
        <taxon>Mucoromycota</taxon>
        <taxon>Mucoromycotina</taxon>
        <taxon>Mucoromycetes</taxon>
        <taxon>Mucorales</taxon>
        <taxon>Mucorineae</taxon>
        <taxon>Mucoraceae</taxon>
        <taxon>Apophysomyces</taxon>
    </lineage>
</organism>
<dbReference type="OrthoDB" id="1714508at2759"/>
<dbReference type="EMBL" id="JABAYA010000275">
    <property type="protein sequence ID" value="KAF7721360.1"/>
    <property type="molecule type" value="Genomic_DNA"/>
</dbReference>
<evidence type="ECO:0000256" key="1">
    <source>
        <dbReference type="SAM" id="MobiDB-lite"/>
    </source>
</evidence>
<protein>
    <recommendedName>
        <fullName evidence="4">HCNGP-domain-containing protein</fullName>
    </recommendedName>
</protein>
<dbReference type="GO" id="GO:0006355">
    <property type="term" value="P:regulation of DNA-templated transcription"/>
    <property type="evidence" value="ECO:0007669"/>
    <property type="project" value="InterPro"/>
</dbReference>
<dbReference type="PANTHER" id="PTHR13464">
    <property type="entry name" value="TRANSCRIPTIONAL REGULATOR PROTEIN HCNGP"/>
    <property type="match status" value="1"/>
</dbReference>
<feature type="compositionally biased region" description="Basic and acidic residues" evidence="1">
    <location>
        <begin position="31"/>
        <end position="45"/>
    </location>
</feature>
<sequence>MNALAGLVNYSDDEEQISEEEETEQQQQEQNEEHKEELIAAEEKQTSSVKPEMSPIPPSSSEKASTPIQPITQDTKNEPAVLSTSAKIERYKRLKALLAPKPIEGVDNWGIPPEPDTPVDPERAAKINHFLSLRASGHRLNIHLQHNKAFRNPRIYAKLVEFVDLDEFGSNFPKDQFDPHGFPKSAYIDEILETQRRMAEEKAIAQQQRSNISFVSGTTGSISVRQQHPDPSTAMATAMATAARVASRIAMPSHQANGPGNDSRKRASSSKWDVQGSGDKRRK</sequence>
<accession>A0A8H7ELJ5</accession>
<dbReference type="GO" id="GO:0005634">
    <property type="term" value="C:nucleus"/>
    <property type="evidence" value="ECO:0007669"/>
    <property type="project" value="TreeGrafter"/>
</dbReference>
<comment type="caution">
    <text evidence="2">The sequence shown here is derived from an EMBL/GenBank/DDBJ whole genome shotgun (WGS) entry which is preliminary data.</text>
</comment>
<proteinExistence type="predicted"/>
<dbReference type="PANTHER" id="PTHR13464:SF0">
    <property type="entry name" value="SAP30-BINDING PROTEIN"/>
    <property type="match status" value="1"/>
</dbReference>
<dbReference type="InterPro" id="IPR012479">
    <property type="entry name" value="SAP30BP"/>
</dbReference>
<feature type="region of interest" description="Disordered" evidence="1">
    <location>
        <begin position="247"/>
        <end position="283"/>
    </location>
</feature>